<name>A0ABY5B7C7_BURGL</name>
<accession>A0ABY5B7C7</accession>
<sequence length="144" mass="15227">MTPLQPAEPVVIGFMAVELPAVIAQAFPTYATQSLVAVAQAATEEVIAATDAMVALANWPRPWLNRLPALLWSYKAVLVDTAYTGATPLVILVPEGKISGKVPVIRLRLDQVSNGAQTGTAIEVGTMDAADMSSARYRVVCGTF</sequence>
<dbReference type="GeneID" id="93068680"/>
<reference evidence="1" key="1">
    <citation type="submission" date="2022-06" db="EMBL/GenBank/DDBJ databases">
        <title>Draft genome sequence of Burkholderia glumae strain GR20004 isolated from rice panicle showing bacterial panicle blight.</title>
        <authorList>
            <person name="Choi S.Y."/>
            <person name="Lee Y.H."/>
        </authorList>
    </citation>
    <scope>NUCLEOTIDE SEQUENCE</scope>
    <source>
        <strain evidence="1">GR20004</strain>
    </source>
</reference>
<dbReference type="EMBL" id="CP099583">
    <property type="protein sequence ID" value="USS42802.1"/>
    <property type="molecule type" value="Genomic_DNA"/>
</dbReference>
<organism evidence="1 2">
    <name type="scientific">Burkholderia glumae</name>
    <name type="common">Pseudomonas glumae</name>
    <dbReference type="NCBI Taxonomy" id="337"/>
    <lineage>
        <taxon>Bacteria</taxon>
        <taxon>Pseudomonadati</taxon>
        <taxon>Pseudomonadota</taxon>
        <taxon>Betaproteobacteria</taxon>
        <taxon>Burkholderiales</taxon>
        <taxon>Burkholderiaceae</taxon>
        <taxon>Burkholderia</taxon>
    </lineage>
</organism>
<dbReference type="Proteomes" id="UP001056386">
    <property type="component" value="Chromosome 2"/>
</dbReference>
<evidence type="ECO:0000313" key="2">
    <source>
        <dbReference type="Proteomes" id="UP001056386"/>
    </source>
</evidence>
<evidence type="ECO:0000313" key="1">
    <source>
        <dbReference type="EMBL" id="USS42802.1"/>
    </source>
</evidence>
<keyword evidence="2" id="KW-1185">Reference proteome</keyword>
<protein>
    <recommendedName>
        <fullName evidence="3">Bacteriophage protein</fullName>
    </recommendedName>
</protein>
<evidence type="ECO:0008006" key="3">
    <source>
        <dbReference type="Google" id="ProtNLM"/>
    </source>
</evidence>
<dbReference type="RefSeq" id="WP_017433754.1">
    <property type="nucleotide sequence ID" value="NZ_CP021075.1"/>
</dbReference>
<proteinExistence type="predicted"/>
<gene>
    <name evidence="1" type="ORF">NFI99_11525</name>
</gene>